<dbReference type="GO" id="GO:0006631">
    <property type="term" value="P:fatty acid metabolic process"/>
    <property type="evidence" value="ECO:0007669"/>
    <property type="project" value="TreeGrafter"/>
</dbReference>
<dbReference type="InterPro" id="IPR042099">
    <property type="entry name" value="ANL_N_sf"/>
</dbReference>
<organism evidence="5 6">
    <name type="scientific">Aurantiacibacter rhizosphaerae</name>
    <dbReference type="NCBI Taxonomy" id="2691582"/>
    <lineage>
        <taxon>Bacteria</taxon>
        <taxon>Pseudomonadati</taxon>
        <taxon>Pseudomonadota</taxon>
        <taxon>Alphaproteobacteria</taxon>
        <taxon>Sphingomonadales</taxon>
        <taxon>Erythrobacteraceae</taxon>
        <taxon>Aurantiacibacter</taxon>
    </lineage>
</organism>
<feature type="domain" description="AMP-binding enzyme C-terminal" evidence="4">
    <location>
        <begin position="511"/>
        <end position="586"/>
    </location>
</feature>
<dbReference type="AlphaFoldDB" id="A0A844XHH9"/>
<reference evidence="5 6" key="2">
    <citation type="submission" date="2020-02" db="EMBL/GenBank/DDBJ databases">
        <title>Erythrobacter dongmakensis sp. nov., isolated from a tidal mudflat.</title>
        <authorList>
            <person name="Kim I.S."/>
        </authorList>
    </citation>
    <scope>NUCLEOTIDE SEQUENCE [LARGE SCALE GENOMIC DNA]</scope>
    <source>
        <strain evidence="5 6">GH3-10</strain>
    </source>
</reference>
<dbReference type="InterPro" id="IPR000873">
    <property type="entry name" value="AMP-dep_synth/lig_dom"/>
</dbReference>
<evidence type="ECO:0000313" key="6">
    <source>
        <dbReference type="Proteomes" id="UP000461409"/>
    </source>
</evidence>
<evidence type="ECO:0000256" key="2">
    <source>
        <dbReference type="ARBA" id="ARBA00022598"/>
    </source>
</evidence>
<dbReference type="Gene3D" id="3.40.50.12780">
    <property type="entry name" value="N-terminal domain of ligase-like"/>
    <property type="match status" value="1"/>
</dbReference>
<accession>A0A844XHH9</accession>
<dbReference type="Pfam" id="PF00501">
    <property type="entry name" value="AMP-binding"/>
    <property type="match status" value="1"/>
</dbReference>
<evidence type="ECO:0000256" key="1">
    <source>
        <dbReference type="ARBA" id="ARBA00006432"/>
    </source>
</evidence>
<dbReference type="PANTHER" id="PTHR43201:SF5">
    <property type="entry name" value="MEDIUM-CHAIN ACYL-COA LIGASE ACSF2, MITOCHONDRIAL"/>
    <property type="match status" value="1"/>
</dbReference>
<keyword evidence="6" id="KW-1185">Reference proteome</keyword>
<evidence type="ECO:0000259" key="3">
    <source>
        <dbReference type="Pfam" id="PF00501"/>
    </source>
</evidence>
<proteinExistence type="inferred from homology"/>
<gene>
    <name evidence="5" type="ORF">GRF63_15350</name>
</gene>
<protein>
    <submittedName>
        <fullName evidence="5">AMP-binding protein</fullName>
    </submittedName>
</protein>
<comment type="caution">
    <text evidence="5">The sequence shown here is derived from an EMBL/GenBank/DDBJ whole genome shotgun (WGS) entry which is preliminary data.</text>
</comment>
<dbReference type="InterPro" id="IPR025110">
    <property type="entry name" value="AMP-bd_C"/>
</dbReference>
<dbReference type="PROSITE" id="PS00455">
    <property type="entry name" value="AMP_BINDING"/>
    <property type="match status" value="1"/>
</dbReference>
<evidence type="ECO:0000259" key="4">
    <source>
        <dbReference type="Pfam" id="PF13193"/>
    </source>
</evidence>
<keyword evidence="2" id="KW-0436">Ligase</keyword>
<dbReference type="Pfam" id="PF13193">
    <property type="entry name" value="AMP-binding_C"/>
    <property type="match status" value="1"/>
</dbReference>
<dbReference type="EMBL" id="WUBR01000004">
    <property type="protein sequence ID" value="MWV29280.1"/>
    <property type="molecule type" value="Genomic_DNA"/>
</dbReference>
<evidence type="ECO:0000313" key="5">
    <source>
        <dbReference type="EMBL" id="MWV29280.1"/>
    </source>
</evidence>
<sequence length="601" mass="65516">MRSFSQRPGLHISENRAVCGCVSAAATLTWRLSTCSACSNLTITASLVSLQAYYKGGASNCRCNIGYGRRGMESFITADESLDLHDWTVGNLLEHAAEQAPERVAILQPAQSEGEEDLSWTYAQLLHDSHQLANYLLTIFSPGDHVAIWGANSAQWAIYQLAAAQAGLILVTANPALRSTEISYLLSHSKAVGVIMDKEHRGVDLIAIVDELRPDLPHLQHVLPISDFESHLQAGQGGDEPLNHARPDDVALILYTSGTTGKPKAVRLRHRGIVNNAALGSQRYELSEGSAWLHTLPMFHVGGSVTMTLGCIAMVSTSVILRAFDGGITLKLCQENRIAMLPVVPTMLIAMIEHEDFAKTDLSALELLLTGGTVIAPDFVRMAKQKLGADVQVMFGQTEAGGAMCKTFRSDPEQRIAETVGRPYPHTALKIAALDGAGLCETGDIGEIRIKSPFMMAGYFDNVEADQSAFDEDGFLRTGDLGRVDDDGYVRVTGRLKEMVIRGGENIYPREVEDALNEFAEVAECAVLGVPDPKWGEELVAVLRPAAGADLDIDRITDELRETIARHKVPKKWRVVKDFPRTPSGKIQKFELISLFAEDQD</sequence>
<feature type="domain" description="AMP-dependent synthetase/ligase" evidence="3">
    <location>
        <begin position="93"/>
        <end position="460"/>
    </location>
</feature>
<dbReference type="Gene3D" id="3.30.300.30">
    <property type="match status" value="1"/>
</dbReference>
<comment type="similarity">
    <text evidence="1">Belongs to the ATP-dependent AMP-binding enzyme family.</text>
</comment>
<dbReference type="SUPFAM" id="SSF56801">
    <property type="entry name" value="Acetyl-CoA synthetase-like"/>
    <property type="match status" value="1"/>
</dbReference>
<dbReference type="InterPro" id="IPR020845">
    <property type="entry name" value="AMP-binding_CS"/>
</dbReference>
<dbReference type="GO" id="GO:0031956">
    <property type="term" value="F:medium-chain fatty acid-CoA ligase activity"/>
    <property type="evidence" value="ECO:0007669"/>
    <property type="project" value="TreeGrafter"/>
</dbReference>
<dbReference type="InterPro" id="IPR045851">
    <property type="entry name" value="AMP-bd_C_sf"/>
</dbReference>
<dbReference type="PANTHER" id="PTHR43201">
    <property type="entry name" value="ACYL-COA SYNTHETASE"/>
    <property type="match status" value="1"/>
</dbReference>
<name>A0A844XHH9_9SPHN</name>
<dbReference type="Proteomes" id="UP000461409">
    <property type="component" value="Unassembled WGS sequence"/>
</dbReference>
<reference evidence="5 6" key="1">
    <citation type="submission" date="2019-12" db="EMBL/GenBank/DDBJ databases">
        <authorList>
            <person name="Lee S.D."/>
        </authorList>
    </citation>
    <scope>NUCLEOTIDE SEQUENCE [LARGE SCALE GENOMIC DNA]</scope>
    <source>
        <strain evidence="5 6">GH3-10</strain>
    </source>
</reference>